<evidence type="ECO:0000313" key="3">
    <source>
        <dbReference type="EMBL" id="HIX02629.1"/>
    </source>
</evidence>
<proteinExistence type="predicted"/>
<name>A0A9D1UY96_9BACT</name>
<dbReference type="EMBL" id="DXFT01000015">
    <property type="protein sequence ID" value="HIX02629.1"/>
    <property type="molecule type" value="Genomic_DNA"/>
</dbReference>
<dbReference type="Pfam" id="PF13905">
    <property type="entry name" value="Thioredoxin_8"/>
    <property type="match status" value="1"/>
</dbReference>
<feature type="domain" description="Thioredoxin-like fold" evidence="2">
    <location>
        <begin position="4"/>
        <end position="69"/>
    </location>
</feature>
<dbReference type="AlphaFoldDB" id="A0A9D1UY96"/>
<organism evidence="3 4">
    <name type="scientific">Candidatus Odoribacter faecigallinarum</name>
    <dbReference type="NCBI Taxonomy" id="2838706"/>
    <lineage>
        <taxon>Bacteria</taxon>
        <taxon>Pseudomonadati</taxon>
        <taxon>Bacteroidota</taxon>
        <taxon>Bacteroidia</taxon>
        <taxon>Bacteroidales</taxon>
        <taxon>Odoribacteraceae</taxon>
        <taxon>Odoribacter</taxon>
    </lineage>
</organism>
<evidence type="ECO:0000259" key="2">
    <source>
        <dbReference type="Pfam" id="PF13905"/>
    </source>
</evidence>
<dbReference type="SUPFAM" id="SSF52833">
    <property type="entry name" value="Thioredoxin-like"/>
    <property type="match status" value="1"/>
</dbReference>
<evidence type="ECO:0000256" key="1">
    <source>
        <dbReference type="SAM" id="MobiDB-lite"/>
    </source>
</evidence>
<reference evidence="3" key="1">
    <citation type="journal article" date="2021" name="PeerJ">
        <title>Extensive microbial diversity within the chicken gut microbiome revealed by metagenomics and culture.</title>
        <authorList>
            <person name="Gilroy R."/>
            <person name="Ravi A."/>
            <person name="Getino M."/>
            <person name="Pursley I."/>
            <person name="Horton D.L."/>
            <person name="Alikhan N.F."/>
            <person name="Baker D."/>
            <person name="Gharbi K."/>
            <person name="Hall N."/>
            <person name="Watson M."/>
            <person name="Adriaenssens E.M."/>
            <person name="Foster-Nyarko E."/>
            <person name="Jarju S."/>
            <person name="Secka A."/>
            <person name="Antonio M."/>
            <person name="Oren A."/>
            <person name="Chaudhuri R.R."/>
            <person name="La Ragione R."/>
            <person name="Hildebrand F."/>
            <person name="Pallen M.J."/>
        </authorList>
    </citation>
    <scope>NUCLEOTIDE SEQUENCE</scope>
    <source>
        <strain evidence="3">23274</strain>
    </source>
</reference>
<comment type="caution">
    <text evidence="3">The sequence shown here is derived from an EMBL/GenBank/DDBJ whole genome shotgun (WGS) entry which is preliminary data.</text>
</comment>
<dbReference type="InterPro" id="IPR012336">
    <property type="entry name" value="Thioredoxin-like_fold"/>
</dbReference>
<sequence>MEKEMEGTDVVFIGVSVNKEKDLEKWKKFIVDEQLPGVQLFAGGWSKITQDYKITGIPRFMVFGKDGSIVESNAPRPSNPALKKMLEAELKK</sequence>
<protein>
    <recommendedName>
        <fullName evidence="2">Thioredoxin-like fold domain-containing protein</fullName>
    </recommendedName>
</protein>
<evidence type="ECO:0000313" key="4">
    <source>
        <dbReference type="Proteomes" id="UP000824202"/>
    </source>
</evidence>
<dbReference type="InterPro" id="IPR036249">
    <property type="entry name" value="Thioredoxin-like_sf"/>
</dbReference>
<dbReference type="Gene3D" id="3.40.30.10">
    <property type="entry name" value="Glutaredoxin"/>
    <property type="match status" value="1"/>
</dbReference>
<accession>A0A9D1UY96</accession>
<gene>
    <name evidence="3" type="ORF">H9863_00730</name>
</gene>
<reference evidence="3" key="2">
    <citation type="submission" date="2021-04" db="EMBL/GenBank/DDBJ databases">
        <authorList>
            <person name="Gilroy R."/>
        </authorList>
    </citation>
    <scope>NUCLEOTIDE SEQUENCE</scope>
    <source>
        <strain evidence="3">23274</strain>
    </source>
</reference>
<feature type="region of interest" description="Disordered" evidence="1">
    <location>
        <begin position="73"/>
        <end position="92"/>
    </location>
</feature>
<dbReference type="Proteomes" id="UP000824202">
    <property type="component" value="Unassembled WGS sequence"/>
</dbReference>